<reference evidence="1" key="1">
    <citation type="submission" date="2022-02" db="EMBL/GenBank/DDBJ databases">
        <title>Plant Genome Project.</title>
        <authorList>
            <person name="Zhang R.-G."/>
        </authorList>
    </citation>
    <scope>NUCLEOTIDE SEQUENCE</scope>
    <source>
        <strain evidence="1">AT1</strain>
    </source>
</reference>
<organism evidence="1 2">
    <name type="scientific">Rhododendron molle</name>
    <name type="common">Chinese azalea</name>
    <name type="synonym">Azalea mollis</name>
    <dbReference type="NCBI Taxonomy" id="49168"/>
    <lineage>
        <taxon>Eukaryota</taxon>
        <taxon>Viridiplantae</taxon>
        <taxon>Streptophyta</taxon>
        <taxon>Embryophyta</taxon>
        <taxon>Tracheophyta</taxon>
        <taxon>Spermatophyta</taxon>
        <taxon>Magnoliopsida</taxon>
        <taxon>eudicotyledons</taxon>
        <taxon>Gunneridae</taxon>
        <taxon>Pentapetalae</taxon>
        <taxon>asterids</taxon>
        <taxon>Ericales</taxon>
        <taxon>Ericaceae</taxon>
        <taxon>Ericoideae</taxon>
        <taxon>Rhodoreae</taxon>
        <taxon>Rhododendron</taxon>
    </lineage>
</organism>
<proteinExistence type="predicted"/>
<name>A0ACC0MS00_RHOML</name>
<dbReference type="Proteomes" id="UP001062846">
    <property type="component" value="Chromosome 8"/>
</dbReference>
<keyword evidence="2" id="KW-1185">Reference proteome</keyword>
<sequence>MYSSVKPVYKSSLSSAPNGCLFSLPAIFTTTKTSSYQDLSKPIKIHLSLSHSKPPFPFFSTNSSRTHSSTTVSASEDEELGVRLFVGNLEYGVDSEKLAQLFQQAGVVEVAEEGLMMWVILIMVNLDDLWGLGEVLRWITLIGETGESRGFGFINMSTVEEADKAIEMFHHFDLNGRLLIVHKATPRGSSLGQPGLTHKVFVANLPFDVDDERLEQLFSEHGKATKMQQQSNIDIGRFGTISFSASDGSALMKQILWTHSPHGLEGARDQADAVVKEKTGVAGFDGMLKEDASSINKILCEDAKVVISLAAFAANYGEFWLMAQLSTTNPLAKSVSLLKQLLNIRGHASSLKSRVDPINNLLHNGIDLESD</sequence>
<evidence type="ECO:0000313" key="1">
    <source>
        <dbReference type="EMBL" id="KAI8543821.1"/>
    </source>
</evidence>
<evidence type="ECO:0000313" key="2">
    <source>
        <dbReference type="Proteomes" id="UP001062846"/>
    </source>
</evidence>
<dbReference type="EMBL" id="CM046395">
    <property type="protein sequence ID" value="KAI8543821.1"/>
    <property type="molecule type" value="Genomic_DNA"/>
</dbReference>
<comment type="caution">
    <text evidence="1">The sequence shown here is derived from an EMBL/GenBank/DDBJ whole genome shotgun (WGS) entry which is preliminary data.</text>
</comment>
<accession>A0ACC0MS00</accession>
<protein>
    <submittedName>
        <fullName evidence="1">Uncharacterized protein</fullName>
    </submittedName>
</protein>
<gene>
    <name evidence="1" type="ORF">RHMOL_Rhmol08G0248900</name>
</gene>